<dbReference type="Gene3D" id="3.40.1190.20">
    <property type="match status" value="1"/>
</dbReference>
<dbReference type="Proteomes" id="UP000199355">
    <property type="component" value="Unassembled WGS sequence"/>
</dbReference>
<dbReference type="InterPro" id="IPR029056">
    <property type="entry name" value="Ribokinase-like"/>
</dbReference>
<dbReference type="GO" id="GO:0003824">
    <property type="term" value="F:catalytic activity"/>
    <property type="evidence" value="ECO:0007669"/>
    <property type="project" value="UniProtKB-ARBA"/>
</dbReference>
<dbReference type="SUPFAM" id="SSF53613">
    <property type="entry name" value="Ribokinase-like"/>
    <property type="match status" value="1"/>
</dbReference>
<proteinExistence type="predicted"/>
<keyword evidence="2" id="KW-1185">Reference proteome</keyword>
<gene>
    <name evidence="1" type="ORF">SAMN05192586_11087</name>
</gene>
<name>A0A1G7N3M5_9BACT</name>
<sequence length="289" mass="30124">MWCIVGTLPDDAAPLLTAGLDAPAVVEDGVLVLPDGFRTPVQRGTPALAAAALLACAALGFPPPRLLLAGDTGSGAGSRAVYAHLERRLPALAPRGLTFHYLFPDVDWHNRLLLAVEALPVRPLLAADAGYMYVAKMSGYADAYDLFTPDLGELAFLADETAPHPFYTRGFLLAEEKDLPGLIRRAQAHGNCPPNLLVKGRADHIICDGALTATVDAPSVAAMECIGGTGDLVTGLVTAFLCGGLPVCRACLAAAQTARRLAGICAPNPGTPIGELLARLPEALLRSLH</sequence>
<evidence type="ECO:0000313" key="2">
    <source>
        <dbReference type="Proteomes" id="UP000199355"/>
    </source>
</evidence>
<organism evidence="1 2">
    <name type="scientific">Desulfovibrio legallii</name>
    <dbReference type="NCBI Taxonomy" id="571438"/>
    <lineage>
        <taxon>Bacteria</taxon>
        <taxon>Pseudomonadati</taxon>
        <taxon>Thermodesulfobacteriota</taxon>
        <taxon>Desulfovibrionia</taxon>
        <taxon>Desulfovibrionales</taxon>
        <taxon>Desulfovibrionaceae</taxon>
        <taxon>Desulfovibrio</taxon>
    </lineage>
</organism>
<evidence type="ECO:0000313" key="1">
    <source>
        <dbReference type="EMBL" id="SDF68658.1"/>
    </source>
</evidence>
<protein>
    <submittedName>
        <fullName evidence="1">NAD(P)H-hydrate repair enzyme Nnr, NAD(P)H-hydrate dehydratase domain</fullName>
    </submittedName>
</protein>
<dbReference type="EMBL" id="FNBX01000010">
    <property type="protein sequence ID" value="SDF68658.1"/>
    <property type="molecule type" value="Genomic_DNA"/>
</dbReference>
<dbReference type="OrthoDB" id="5470480at2"/>
<dbReference type="STRING" id="571438.SAMN05192586_11087"/>
<reference evidence="2" key="1">
    <citation type="submission" date="2016-10" db="EMBL/GenBank/DDBJ databases">
        <authorList>
            <person name="Varghese N."/>
            <person name="Submissions S."/>
        </authorList>
    </citation>
    <scope>NUCLEOTIDE SEQUENCE [LARGE SCALE GENOMIC DNA]</scope>
    <source>
        <strain evidence="2">KHC7</strain>
    </source>
</reference>
<dbReference type="RefSeq" id="WP_092153927.1">
    <property type="nucleotide sequence ID" value="NZ_FNBX01000010.1"/>
</dbReference>
<dbReference type="AlphaFoldDB" id="A0A1G7N3M5"/>
<accession>A0A1G7N3M5</accession>